<protein>
    <submittedName>
        <fullName evidence="1">Uncharacterized protein</fullName>
    </submittedName>
</protein>
<comment type="caution">
    <text evidence="1">The sequence shown here is derived from an EMBL/GenBank/DDBJ whole genome shotgun (WGS) entry which is preliminary data.</text>
</comment>
<accession>A0ABY2ZIJ2</accession>
<evidence type="ECO:0000313" key="1">
    <source>
        <dbReference type="EMBL" id="TPV31152.1"/>
    </source>
</evidence>
<reference evidence="1 2" key="1">
    <citation type="submission" date="2019-06" db="EMBL/GenBank/DDBJ databases">
        <title>Taxogenomics and systematics of the genus Pantoea.</title>
        <authorList>
            <person name="Tambong J.T."/>
        </authorList>
    </citation>
    <scope>NUCLEOTIDE SEQUENCE [LARGE SCALE GENOMIC DNA]</scope>
    <source>
        <strain evidence="1 2">LMG 24197</strain>
    </source>
</reference>
<organism evidence="1 2">
    <name type="scientific">Pantoea eucalypti</name>
    <dbReference type="NCBI Taxonomy" id="470933"/>
    <lineage>
        <taxon>Bacteria</taxon>
        <taxon>Pseudomonadati</taxon>
        <taxon>Pseudomonadota</taxon>
        <taxon>Gammaproteobacteria</taxon>
        <taxon>Enterobacterales</taxon>
        <taxon>Erwiniaceae</taxon>
        <taxon>Pantoea</taxon>
    </lineage>
</organism>
<evidence type="ECO:0000313" key="2">
    <source>
        <dbReference type="Proteomes" id="UP000315469"/>
    </source>
</evidence>
<name>A0ABY2ZIJ2_9GAMM</name>
<proteinExistence type="predicted"/>
<gene>
    <name evidence="1" type="ORF">FJW02_18850</name>
</gene>
<feature type="non-terminal residue" evidence="1">
    <location>
        <position position="1"/>
    </location>
</feature>
<dbReference type="EMBL" id="VHJB01000083">
    <property type="protein sequence ID" value="TPV31152.1"/>
    <property type="molecule type" value="Genomic_DNA"/>
</dbReference>
<sequence length="114" mass="12307">ATWRAMKSVSSLKATEWLRNYPRQDRARLTELIIKAQNPGITNKELKAAIRAGLYPKRFPVEPVQKELVKQLAQVVTSAAAVAGSAVSGIIAAPGNVPRTGRYIVGTIQSLAVI</sequence>
<dbReference type="Proteomes" id="UP000315469">
    <property type="component" value="Unassembled WGS sequence"/>
</dbReference>
<keyword evidence="2" id="KW-1185">Reference proteome</keyword>